<dbReference type="PROSITE" id="PS50253">
    <property type="entry name" value="COX3"/>
    <property type="match status" value="1"/>
</dbReference>
<feature type="transmembrane region" description="Helical" evidence="7">
    <location>
        <begin position="176"/>
        <end position="194"/>
    </location>
</feature>
<comment type="caution">
    <text evidence="9">The sequence shown here is derived from an EMBL/GenBank/DDBJ whole genome shotgun (WGS) entry which is preliminary data.</text>
</comment>
<dbReference type="InterPro" id="IPR013833">
    <property type="entry name" value="Cyt_c_oxidase_su3_a-hlx"/>
</dbReference>
<keyword evidence="5 7" id="KW-0472">Membrane</keyword>
<dbReference type="Gene3D" id="1.20.120.80">
    <property type="entry name" value="Cytochrome c oxidase, subunit III, four-helix bundle"/>
    <property type="match status" value="1"/>
</dbReference>
<feature type="domain" description="Heme-copper oxidase subunit III family profile" evidence="8">
    <location>
        <begin position="22"/>
        <end position="195"/>
    </location>
</feature>
<feature type="transmembrane region" description="Helical" evidence="7">
    <location>
        <begin position="95"/>
        <end position="111"/>
    </location>
</feature>
<dbReference type="STRING" id="1420583.V473_18575"/>
<dbReference type="InterPro" id="IPR024791">
    <property type="entry name" value="Cyt_c/ubiquinol_Oxase_su3"/>
</dbReference>
<keyword evidence="4 7" id="KW-1133">Transmembrane helix</keyword>
<dbReference type="Pfam" id="PF00510">
    <property type="entry name" value="COX3"/>
    <property type="match status" value="1"/>
</dbReference>
<dbReference type="PANTHER" id="PTHR11403">
    <property type="entry name" value="CYTOCHROME C OXIDASE SUBUNIT III"/>
    <property type="match status" value="1"/>
</dbReference>
<protein>
    <submittedName>
        <fullName evidence="9">Cytochrome oxidase subunit III</fullName>
    </submittedName>
</protein>
<dbReference type="AlphaFoldDB" id="A0A0J8AD57"/>
<dbReference type="GO" id="GO:0005886">
    <property type="term" value="C:plasma membrane"/>
    <property type="evidence" value="ECO:0007669"/>
    <property type="project" value="UniProtKB-SubCell"/>
</dbReference>
<feature type="transmembrane region" description="Helical" evidence="7">
    <location>
        <begin position="21"/>
        <end position="44"/>
    </location>
</feature>
<dbReference type="InterPro" id="IPR000298">
    <property type="entry name" value="Cyt_c_oxidase-like_su3"/>
</dbReference>
<comment type="subcellular location">
    <subcellularLocation>
        <location evidence="6">Cell membrane</location>
        <topology evidence="6">Multi-pass membrane protein</topology>
    </subcellularLocation>
    <subcellularLocation>
        <location evidence="1">Membrane</location>
        <topology evidence="1">Multi-pass membrane protein</topology>
    </subcellularLocation>
</comment>
<name>A0A0J8AD57_9SPHN</name>
<dbReference type="InterPro" id="IPR035973">
    <property type="entry name" value="Cyt_c_oxidase_su3-like_sf"/>
</dbReference>
<evidence type="ECO:0000256" key="2">
    <source>
        <dbReference type="ARBA" id="ARBA00010581"/>
    </source>
</evidence>
<dbReference type="Proteomes" id="UP000052232">
    <property type="component" value="Unassembled WGS sequence"/>
</dbReference>
<proteinExistence type="inferred from homology"/>
<dbReference type="PATRIC" id="fig|1420583.3.peg.3512"/>
<evidence type="ECO:0000256" key="1">
    <source>
        <dbReference type="ARBA" id="ARBA00004141"/>
    </source>
</evidence>
<dbReference type="EMBL" id="JACT01000005">
    <property type="protein sequence ID" value="KMS53000.1"/>
    <property type="molecule type" value="Genomic_DNA"/>
</dbReference>
<evidence type="ECO:0000313" key="10">
    <source>
        <dbReference type="Proteomes" id="UP000052232"/>
    </source>
</evidence>
<dbReference type="RefSeq" id="WP_066607654.1">
    <property type="nucleotide sequence ID" value="NZ_KQ130436.1"/>
</dbReference>
<organism evidence="9 10">
    <name type="scientific">Sphingobium cupriresistens LL01</name>
    <dbReference type="NCBI Taxonomy" id="1420583"/>
    <lineage>
        <taxon>Bacteria</taxon>
        <taxon>Pseudomonadati</taxon>
        <taxon>Pseudomonadota</taxon>
        <taxon>Alphaproteobacteria</taxon>
        <taxon>Sphingomonadales</taxon>
        <taxon>Sphingomonadaceae</taxon>
        <taxon>Sphingobium</taxon>
    </lineage>
</organism>
<sequence>MNEEAIHPPRRAARGHVPGEEGVWVFIGGDLVAFAIFFMTYAVARRQEPALFDRAQALLDRGLGLLNTLLLLTSSLLVAQALAAVRRDDRRARPLLLGAMALGTGFVIVKACEYSAKIAQGFTLNSNDFSIFYYMFTGIHLVHVLIGLGVLAFAVSRFDNRGALRGGIGVIEGGGAFWHLVDLLWIILFALLYLV</sequence>
<gene>
    <name evidence="9" type="ORF">V473_18575</name>
</gene>
<dbReference type="SUPFAM" id="SSF81452">
    <property type="entry name" value="Cytochrome c oxidase subunit III-like"/>
    <property type="match status" value="1"/>
</dbReference>
<evidence type="ECO:0000256" key="7">
    <source>
        <dbReference type="SAM" id="Phobius"/>
    </source>
</evidence>
<dbReference type="GO" id="GO:0004129">
    <property type="term" value="F:cytochrome-c oxidase activity"/>
    <property type="evidence" value="ECO:0007669"/>
    <property type="project" value="InterPro"/>
</dbReference>
<accession>A0A0J8AD57</accession>
<keyword evidence="10" id="KW-1185">Reference proteome</keyword>
<evidence type="ECO:0000256" key="4">
    <source>
        <dbReference type="ARBA" id="ARBA00022989"/>
    </source>
</evidence>
<dbReference type="GO" id="GO:0019646">
    <property type="term" value="P:aerobic electron transport chain"/>
    <property type="evidence" value="ECO:0007669"/>
    <property type="project" value="InterPro"/>
</dbReference>
<keyword evidence="3 6" id="KW-0812">Transmembrane</keyword>
<comment type="similarity">
    <text evidence="2 6">Belongs to the cytochrome c oxidase subunit 3 family.</text>
</comment>
<evidence type="ECO:0000256" key="3">
    <source>
        <dbReference type="ARBA" id="ARBA00022692"/>
    </source>
</evidence>
<feature type="transmembrane region" description="Helical" evidence="7">
    <location>
        <begin position="64"/>
        <end position="83"/>
    </location>
</feature>
<evidence type="ECO:0000313" key="9">
    <source>
        <dbReference type="EMBL" id="KMS53000.1"/>
    </source>
</evidence>
<evidence type="ECO:0000256" key="5">
    <source>
        <dbReference type="ARBA" id="ARBA00023136"/>
    </source>
</evidence>
<reference evidence="9 10" key="1">
    <citation type="journal article" date="2015" name="G3 (Bethesda)">
        <title>Insights into Ongoing Evolution of the Hexachlorocyclohexane Catabolic Pathway from Comparative Genomics of Ten Sphingomonadaceae Strains.</title>
        <authorList>
            <person name="Pearce S.L."/>
            <person name="Oakeshott J.G."/>
            <person name="Pandey G."/>
        </authorList>
    </citation>
    <scope>NUCLEOTIDE SEQUENCE [LARGE SCALE GENOMIC DNA]</scope>
    <source>
        <strain evidence="9 10">LL01</strain>
    </source>
</reference>
<evidence type="ECO:0000259" key="8">
    <source>
        <dbReference type="PROSITE" id="PS50253"/>
    </source>
</evidence>
<dbReference type="PANTHER" id="PTHR11403:SF6">
    <property type="entry name" value="NITRIC OXIDE REDUCTASE SUBUNIT E"/>
    <property type="match status" value="1"/>
</dbReference>
<evidence type="ECO:0000256" key="6">
    <source>
        <dbReference type="RuleBase" id="RU003376"/>
    </source>
</evidence>
<feature type="transmembrane region" description="Helical" evidence="7">
    <location>
        <begin position="131"/>
        <end position="155"/>
    </location>
</feature>